<evidence type="ECO:0000313" key="3">
    <source>
        <dbReference type="Proteomes" id="UP000265703"/>
    </source>
</evidence>
<dbReference type="InterPro" id="IPR006461">
    <property type="entry name" value="PLAC_motif_containing"/>
</dbReference>
<dbReference type="NCBIfam" id="TIGR01571">
    <property type="entry name" value="A_thal_Cys_rich"/>
    <property type="match status" value="1"/>
</dbReference>
<name>A0A397S641_9GLOM</name>
<organism evidence="2 3">
    <name type="scientific">Glomus cerebriforme</name>
    <dbReference type="NCBI Taxonomy" id="658196"/>
    <lineage>
        <taxon>Eukaryota</taxon>
        <taxon>Fungi</taxon>
        <taxon>Fungi incertae sedis</taxon>
        <taxon>Mucoromycota</taxon>
        <taxon>Glomeromycotina</taxon>
        <taxon>Glomeromycetes</taxon>
        <taxon>Glomerales</taxon>
        <taxon>Glomeraceae</taxon>
        <taxon>Glomus</taxon>
    </lineage>
</organism>
<sequence>MSYDNNTPQYPQQGYTPQQTGYVQQPQYQGGIPPQQQSQQPLYSSTTQMNPQLVVNDRGNPTKEWKFGLLDCFEDCGLCLKTSCCPCITYGETKAKLNQDPDACLGHTLLYTCFHFMRIDFILGGLNRGEVRARHGIDGSACGDCLTHFCCNCCALIQEHRETHSN</sequence>
<proteinExistence type="predicted"/>
<comment type="caution">
    <text evidence="2">The sequence shown here is derived from an EMBL/GenBank/DDBJ whole genome shotgun (WGS) entry which is preliminary data.</text>
</comment>
<reference evidence="2 3" key="1">
    <citation type="submission" date="2018-06" db="EMBL/GenBank/DDBJ databases">
        <title>Comparative genomics reveals the genomic features of Rhizophagus irregularis, R. cerebriforme, R. diaphanum and Gigaspora rosea, and their symbiotic lifestyle signature.</title>
        <authorList>
            <person name="Morin E."/>
            <person name="San Clemente H."/>
            <person name="Chen E.C.H."/>
            <person name="De La Providencia I."/>
            <person name="Hainaut M."/>
            <person name="Kuo A."/>
            <person name="Kohler A."/>
            <person name="Murat C."/>
            <person name="Tang N."/>
            <person name="Roy S."/>
            <person name="Loubradou J."/>
            <person name="Henrissat B."/>
            <person name="Grigoriev I.V."/>
            <person name="Corradi N."/>
            <person name="Roux C."/>
            <person name="Martin F.M."/>
        </authorList>
    </citation>
    <scope>NUCLEOTIDE SEQUENCE [LARGE SCALE GENOMIC DNA]</scope>
    <source>
        <strain evidence="2 3">DAOM 227022</strain>
    </source>
</reference>
<dbReference type="STRING" id="658196.A0A397S641"/>
<dbReference type="OrthoDB" id="1045822at2759"/>
<accession>A0A397S641</accession>
<dbReference type="PANTHER" id="PTHR15907">
    <property type="entry name" value="DUF614 FAMILY PROTEIN-RELATED"/>
    <property type="match status" value="1"/>
</dbReference>
<dbReference type="AlphaFoldDB" id="A0A397S641"/>
<dbReference type="Pfam" id="PF04749">
    <property type="entry name" value="PLAC8"/>
    <property type="match status" value="1"/>
</dbReference>
<feature type="region of interest" description="Disordered" evidence="1">
    <location>
        <begin position="23"/>
        <end position="45"/>
    </location>
</feature>
<dbReference type="Proteomes" id="UP000265703">
    <property type="component" value="Unassembled WGS sequence"/>
</dbReference>
<gene>
    <name evidence="2" type="ORF">C1645_882284</name>
</gene>
<dbReference type="EMBL" id="QKYT01001019">
    <property type="protein sequence ID" value="RIA80219.1"/>
    <property type="molecule type" value="Genomic_DNA"/>
</dbReference>
<evidence type="ECO:0000313" key="2">
    <source>
        <dbReference type="EMBL" id="RIA80219.1"/>
    </source>
</evidence>
<protein>
    <submittedName>
        <fullName evidence="2">PLAC8 family-domain-containing protein</fullName>
    </submittedName>
</protein>
<evidence type="ECO:0000256" key="1">
    <source>
        <dbReference type="SAM" id="MobiDB-lite"/>
    </source>
</evidence>
<keyword evidence="3" id="KW-1185">Reference proteome</keyword>